<dbReference type="EMBL" id="VZZK01000034">
    <property type="protein sequence ID" value="KAB1075421.1"/>
    <property type="molecule type" value="Genomic_DNA"/>
</dbReference>
<keyword evidence="2" id="KW-1185">Reference proteome</keyword>
<gene>
    <name evidence="1" type="ORF">F6X53_24975</name>
</gene>
<accession>A0A6L3SUI4</accession>
<reference evidence="1 2" key="1">
    <citation type="submission" date="2019-09" db="EMBL/GenBank/DDBJ databases">
        <title>YIM 48816 draft genome.</title>
        <authorList>
            <person name="Jiang L."/>
        </authorList>
    </citation>
    <scope>NUCLEOTIDE SEQUENCE [LARGE SCALE GENOMIC DNA]</scope>
    <source>
        <strain evidence="1 2">YIM 48816</strain>
    </source>
</reference>
<comment type="caution">
    <text evidence="1">The sequence shown here is derived from an EMBL/GenBank/DDBJ whole genome shotgun (WGS) entry which is preliminary data.</text>
</comment>
<dbReference type="AlphaFoldDB" id="A0A6L3SUI4"/>
<organism evidence="1 2">
    <name type="scientific">Methylobacterium soli</name>
    <dbReference type="NCBI Taxonomy" id="553447"/>
    <lineage>
        <taxon>Bacteria</taxon>
        <taxon>Pseudomonadati</taxon>
        <taxon>Pseudomonadota</taxon>
        <taxon>Alphaproteobacteria</taxon>
        <taxon>Hyphomicrobiales</taxon>
        <taxon>Methylobacteriaceae</taxon>
        <taxon>Methylobacterium</taxon>
    </lineage>
</organism>
<evidence type="ECO:0000313" key="1">
    <source>
        <dbReference type="EMBL" id="KAB1075421.1"/>
    </source>
</evidence>
<name>A0A6L3SUI4_9HYPH</name>
<protein>
    <submittedName>
        <fullName evidence="1">Uncharacterized protein</fullName>
    </submittedName>
</protein>
<proteinExistence type="predicted"/>
<sequence length="68" mass="7473">MSAFLTEQYPRGAEAMSVDDKNIAMTVMAEFVAQVIANEEEAALQRFVSLLVKKRVDARKQAQAGGLQ</sequence>
<dbReference type="Proteomes" id="UP000474159">
    <property type="component" value="Unassembled WGS sequence"/>
</dbReference>
<dbReference type="RefSeq" id="WP_151003410.1">
    <property type="nucleotide sequence ID" value="NZ_BPQY01000036.1"/>
</dbReference>
<evidence type="ECO:0000313" key="2">
    <source>
        <dbReference type="Proteomes" id="UP000474159"/>
    </source>
</evidence>